<organism evidence="1 2">
    <name type="scientific">Lactiplantibacillus pentosus</name>
    <name type="common">Lactobacillus pentosus</name>
    <dbReference type="NCBI Taxonomy" id="1589"/>
    <lineage>
        <taxon>Bacteria</taxon>
        <taxon>Bacillati</taxon>
        <taxon>Bacillota</taxon>
        <taxon>Bacilli</taxon>
        <taxon>Lactobacillales</taxon>
        <taxon>Lactobacillaceae</taxon>
        <taxon>Lactiplantibacillus</taxon>
    </lineage>
</organism>
<evidence type="ECO:0000313" key="2">
    <source>
        <dbReference type="Proteomes" id="UP001267003"/>
    </source>
</evidence>
<dbReference type="EMBL" id="JAVLAQ010000001">
    <property type="protein sequence ID" value="MDT6990046.1"/>
    <property type="molecule type" value="Genomic_DNA"/>
</dbReference>
<evidence type="ECO:0000313" key="1">
    <source>
        <dbReference type="EMBL" id="MDT6990046.1"/>
    </source>
</evidence>
<dbReference type="RefSeq" id="WP_216780131.1">
    <property type="nucleotide sequence ID" value="NZ_JAGXBR010000001.1"/>
</dbReference>
<reference evidence="1" key="1">
    <citation type="submission" date="2023-08" db="EMBL/GenBank/DDBJ databases">
        <authorList>
            <person name="Page C.A."/>
            <person name="Perez-Diaz I.M."/>
        </authorList>
    </citation>
    <scope>NUCLEOTIDE SEQUENCE</scope>
    <source>
        <strain evidence="1">7.8.46</strain>
    </source>
</reference>
<gene>
    <name evidence="1" type="ORF">RI536_07995</name>
</gene>
<accession>A0AAW8VX04</accession>
<proteinExistence type="predicted"/>
<name>A0AAW8VX04_LACPE</name>
<comment type="caution">
    <text evidence="1">The sequence shown here is derived from an EMBL/GenBank/DDBJ whole genome shotgun (WGS) entry which is preliminary data.</text>
</comment>
<dbReference type="AlphaFoldDB" id="A0AAW8VX04"/>
<dbReference type="Proteomes" id="UP001267003">
    <property type="component" value="Unassembled WGS sequence"/>
</dbReference>
<protein>
    <submittedName>
        <fullName evidence="1">Uncharacterized protein</fullName>
    </submittedName>
</protein>
<sequence length="46" mass="5046">MAFLLGGYVSPELDIGRSFAQQSQAISPVNKKSDIFENFTVALELL</sequence>